<feature type="compositionally biased region" description="Low complexity" evidence="1">
    <location>
        <begin position="1"/>
        <end position="12"/>
    </location>
</feature>
<reference evidence="2" key="1">
    <citation type="journal article" date="2020" name="Nature">
        <title>Giant virus diversity and host interactions through global metagenomics.</title>
        <authorList>
            <person name="Schulz F."/>
            <person name="Roux S."/>
            <person name="Paez-Espino D."/>
            <person name="Jungbluth S."/>
            <person name="Walsh D.A."/>
            <person name="Denef V.J."/>
            <person name="McMahon K.D."/>
            <person name="Konstantinidis K.T."/>
            <person name="Eloe-Fadrosh E.A."/>
            <person name="Kyrpides N.C."/>
            <person name="Woyke T."/>
        </authorList>
    </citation>
    <scope>NUCLEOTIDE SEQUENCE</scope>
    <source>
        <strain evidence="2">GVMAG-M-3300009163-63</strain>
    </source>
</reference>
<protein>
    <submittedName>
        <fullName evidence="2">Uncharacterized protein</fullName>
    </submittedName>
</protein>
<dbReference type="AlphaFoldDB" id="A0A6C0F5V1"/>
<dbReference type="EMBL" id="MN739001">
    <property type="protein sequence ID" value="QHT34545.1"/>
    <property type="molecule type" value="Genomic_DNA"/>
</dbReference>
<evidence type="ECO:0000313" key="2">
    <source>
        <dbReference type="EMBL" id="QHT34545.1"/>
    </source>
</evidence>
<feature type="region of interest" description="Disordered" evidence="1">
    <location>
        <begin position="1"/>
        <end position="40"/>
    </location>
</feature>
<sequence length="190" mass="21142">MASASSSSSESSPGWNKVEGKRRKSGKSGKSGNSGNSEQLPLSICIPRAHKNITSQRVRDTFRRLNLGCIDNVDVVSKTTKDGGEPFVTIYVHFSNWNHDNPEAKKFREKIMKGEQVNIFYDEPKTWFWKCSLNRLRKSHKSSEVPAPAPVAAASAPPPPPPMSPPRLPRWGTAEYMSLFSIVDTINTKK</sequence>
<name>A0A6C0F5V1_9ZZZZ</name>
<feature type="compositionally biased region" description="Pro residues" evidence="1">
    <location>
        <begin position="156"/>
        <end position="168"/>
    </location>
</feature>
<organism evidence="2">
    <name type="scientific">viral metagenome</name>
    <dbReference type="NCBI Taxonomy" id="1070528"/>
    <lineage>
        <taxon>unclassified sequences</taxon>
        <taxon>metagenomes</taxon>
        <taxon>organismal metagenomes</taxon>
    </lineage>
</organism>
<accession>A0A6C0F5V1</accession>
<evidence type="ECO:0000256" key="1">
    <source>
        <dbReference type="SAM" id="MobiDB-lite"/>
    </source>
</evidence>
<proteinExistence type="predicted"/>
<feature type="compositionally biased region" description="Low complexity" evidence="1">
    <location>
        <begin position="28"/>
        <end position="37"/>
    </location>
</feature>
<feature type="region of interest" description="Disordered" evidence="1">
    <location>
        <begin position="143"/>
        <end position="168"/>
    </location>
</feature>